<protein>
    <submittedName>
        <fullName evidence="1">Uncharacterized protein</fullName>
    </submittedName>
</protein>
<reference evidence="1" key="2">
    <citation type="journal article" date="2022" name="New Phytol.">
        <title>Evolutionary transition to the ectomycorrhizal habit in the genomes of a hyperdiverse lineage of mushroom-forming fungi.</title>
        <authorList>
            <person name="Looney B."/>
            <person name="Miyauchi S."/>
            <person name="Morin E."/>
            <person name="Drula E."/>
            <person name="Courty P.E."/>
            <person name="Kohler A."/>
            <person name="Kuo A."/>
            <person name="LaButti K."/>
            <person name="Pangilinan J."/>
            <person name="Lipzen A."/>
            <person name="Riley R."/>
            <person name="Andreopoulos W."/>
            <person name="He G."/>
            <person name="Johnson J."/>
            <person name="Nolan M."/>
            <person name="Tritt A."/>
            <person name="Barry K.W."/>
            <person name="Grigoriev I.V."/>
            <person name="Nagy L.G."/>
            <person name="Hibbett D."/>
            <person name="Henrissat B."/>
            <person name="Matheny P.B."/>
            <person name="Labbe J."/>
            <person name="Martin F.M."/>
        </authorList>
    </citation>
    <scope>NUCLEOTIDE SEQUENCE</scope>
    <source>
        <strain evidence="1">HHB10654</strain>
    </source>
</reference>
<organism evidence="1 2">
    <name type="scientific">Artomyces pyxidatus</name>
    <dbReference type="NCBI Taxonomy" id="48021"/>
    <lineage>
        <taxon>Eukaryota</taxon>
        <taxon>Fungi</taxon>
        <taxon>Dikarya</taxon>
        <taxon>Basidiomycota</taxon>
        <taxon>Agaricomycotina</taxon>
        <taxon>Agaricomycetes</taxon>
        <taxon>Russulales</taxon>
        <taxon>Auriscalpiaceae</taxon>
        <taxon>Artomyces</taxon>
    </lineage>
</organism>
<accession>A0ACB8TAD5</accession>
<name>A0ACB8TAD5_9AGAM</name>
<comment type="caution">
    <text evidence="1">The sequence shown here is derived from an EMBL/GenBank/DDBJ whole genome shotgun (WGS) entry which is preliminary data.</text>
</comment>
<keyword evidence="2" id="KW-1185">Reference proteome</keyword>
<gene>
    <name evidence="1" type="ORF">BV25DRAFT_1681797</name>
</gene>
<dbReference type="EMBL" id="MU277195">
    <property type="protein sequence ID" value="KAI0065412.1"/>
    <property type="molecule type" value="Genomic_DNA"/>
</dbReference>
<sequence length="653" mass="69061">MGEEYEVETILRAKVFKRGKTMGWKYYVKWKGYDASDNTWEPPMSFAGSGDGIVAHFWERVDLEGRDMNDASQFQNGEEVLPRGPPRRPRPSLGKEKTSSRSLPATTPPAKSGGNADDTKSAIGKKPTREKRPRQSTAPEVSTPEPTAKRKRVTSLKKKASTPNVKPKATKKTSPTPVPDSEDELQLLPSAPASPVSPANVKSEASVNNGGKSDSADQVMADGTTKTMDALSGRIRDSDEEDVEQMVVPDLSAFQGRLVTPDILVQSRVTALPTHQTSNVNETDDTSLSGIQNAEDGGGPSRFGPATTRRVAGSRAGPGRNSKGLNARNSSVLVSNKGTLKTLKRKSRKDEAVEDALQVAEHLASEGSRIDSVAFDAPDGATGGTTNVEIALVKGGKTRTPPPTGEQLLHLAGLEDSEAAALPDFEEDQVTHVESGPAASVSALPSTMPTSVKFPEPASKGSSIWTQSTIFGPFALGSATSFRSHNFADVPPTSDNIEPYLLSLDHSVVIPVTLKDVTSATTLDASHLPSVLSPGPKGPPGKLYKSDAAVAVLDALETGGSAARFMLDNAASDQQRKVFGTFRSHLDDGGVFIAMAGSATVACCSGTNLAVAEKLAIPSQLRGLAETVLVSHVKVVNYSAFADVAMRAESVRW</sequence>
<proteinExistence type="predicted"/>
<reference evidence="1" key="1">
    <citation type="submission" date="2021-03" db="EMBL/GenBank/DDBJ databases">
        <authorList>
            <consortium name="DOE Joint Genome Institute"/>
            <person name="Ahrendt S."/>
            <person name="Looney B.P."/>
            <person name="Miyauchi S."/>
            <person name="Morin E."/>
            <person name="Drula E."/>
            <person name="Courty P.E."/>
            <person name="Chicoki N."/>
            <person name="Fauchery L."/>
            <person name="Kohler A."/>
            <person name="Kuo A."/>
            <person name="Labutti K."/>
            <person name="Pangilinan J."/>
            <person name="Lipzen A."/>
            <person name="Riley R."/>
            <person name="Andreopoulos W."/>
            <person name="He G."/>
            <person name="Johnson J."/>
            <person name="Barry K.W."/>
            <person name="Grigoriev I.V."/>
            <person name="Nagy L."/>
            <person name="Hibbett D."/>
            <person name="Henrissat B."/>
            <person name="Matheny P.B."/>
            <person name="Labbe J."/>
            <person name="Martin F."/>
        </authorList>
    </citation>
    <scope>NUCLEOTIDE SEQUENCE</scope>
    <source>
        <strain evidence="1">HHB10654</strain>
    </source>
</reference>
<dbReference type="Proteomes" id="UP000814140">
    <property type="component" value="Unassembled WGS sequence"/>
</dbReference>
<evidence type="ECO:0000313" key="2">
    <source>
        <dbReference type="Proteomes" id="UP000814140"/>
    </source>
</evidence>
<evidence type="ECO:0000313" key="1">
    <source>
        <dbReference type="EMBL" id="KAI0065412.1"/>
    </source>
</evidence>